<keyword evidence="2" id="KW-1185">Reference proteome</keyword>
<proteinExistence type="predicted"/>
<accession>A0A158EJL4</accession>
<evidence type="ECO:0000313" key="2">
    <source>
        <dbReference type="Proteomes" id="UP000071859"/>
    </source>
</evidence>
<protein>
    <submittedName>
        <fullName evidence="1">Uncharacterized protein</fullName>
    </submittedName>
</protein>
<reference evidence="1" key="1">
    <citation type="submission" date="2016-01" db="EMBL/GenBank/DDBJ databases">
        <authorList>
            <person name="Peeters C."/>
        </authorList>
    </citation>
    <scope>NUCLEOTIDE SEQUENCE</scope>
    <source>
        <strain evidence="1">LMG 29321</strain>
    </source>
</reference>
<evidence type="ECO:0000313" key="1">
    <source>
        <dbReference type="EMBL" id="SAL06920.1"/>
    </source>
</evidence>
<comment type="caution">
    <text evidence="1">The sequence shown here is derived from an EMBL/GenBank/DDBJ whole genome shotgun (WGS) entry which is preliminary data.</text>
</comment>
<dbReference type="EMBL" id="FCOX02000146">
    <property type="protein sequence ID" value="SAL06920.1"/>
    <property type="molecule type" value="Genomic_DNA"/>
</dbReference>
<organism evidence="1 2">
    <name type="scientific">Caballeronia calidae</name>
    <dbReference type="NCBI Taxonomy" id="1777139"/>
    <lineage>
        <taxon>Bacteria</taxon>
        <taxon>Pseudomonadati</taxon>
        <taxon>Pseudomonadota</taxon>
        <taxon>Betaproteobacteria</taxon>
        <taxon>Burkholderiales</taxon>
        <taxon>Burkholderiaceae</taxon>
        <taxon>Caballeronia</taxon>
    </lineage>
</organism>
<sequence length="76" mass="8320">MKMDTNLKAEDLLAVQGTYFANASGATGTQKLVVLNFGNHYAALTKENPSDLPEDWLAVIFAKSTELEAMVTSRRD</sequence>
<dbReference type="AlphaFoldDB" id="A0A158EJL4"/>
<dbReference type="Proteomes" id="UP000071859">
    <property type="component" value="Unassembled WGS sequence"/>
</dbReference>
<gene>
    <name evidence="1" type="ORF">AWB78_08319</name>
</gene>
<name>A0A158EJL4_9BURK</name>